<dbReference type="AlphaFoldDB" id="A0A9D2TQX9"/>
<feature type="domain" description="UspA" evidence="3">
    <location>
        <begin position="70"/>
        <end position="207"/>
    </location>
</feature>
<accession>A0A9D2TQX9</accession>
<organism evidence="4 5">
    <name type="scientific">Candidatus Corynebacterium faecigallinarum</name>
    <dbReference type="NCBI Taxonomy" id="2838528"/>
    <lineage>
        <taxon>Bacteria</taxon>
        <taxon>Bacillati</taxon>
        <taxon>Actinomycetota</taxon>
        <taxon>Actinomycetes</taxon>
        <taxon>Mycobacteriales</taxon>
        <taxon>Corynebacteriaceae</taxon>
        <taxon>Corynebacterium</taxon>
    </lineage>
</organism>
<protein>
    <submittedName>
        <fullName evidence="4">Universal stress protein</fullName>
    </submittedName>
</protein>
<evidence type="ECO:0000256" key="1">
    <source>
        <dbReference type="ARBA" id="ARBA00008791"/>
    </source>
</evidence>
<dbReference type="InterPro" id="IPR006016">
    <property type="entry name" value="UspA"/>
</dbReference>
<reference evidence="4" key="1">
    <citation type="journal article" date="2021" name="PeerJ">
        <title>Extensive microbial diversity within the chicken gut microbiome revealed by metagenomics and culture.</title>
        <authorList>
            <person name="Gilroy R."/>
            <person name="Ravi A."/>
            <person name="Getino M."/>
            <person name="Pursley I."/>
            <person name="Horton D.L."/>
            <person name="Alikhan N.F."/>
            <person name="Baker D."/>
            <person name="Gharbi K."/>
            <person name="Hall N."/>
            <person name="Watson M."/>
            <person name="Adriaenssens E.M."/>
            <person name="Foster-Nyarko E."/>
            <person name="Jarju S."/>
            <person name="Secka A."/>
            <person name="Antonio M."/>
            <person name="Oren A."/>
            <person name="Chaudhuri R.R."/>
            <person name="La Ragione R."/>
            <person name="Hildebrand F."/>
            <person name="Pallen M.J."/>
        </authorList>
    </citation>
    <scope>NUCLEOTIDE SEQUENCE</scope>
    <source>
        <strain evidence="4">ChiHjej13B12-4958</strain>
    </source>
</reference>
<dbReference type="PANTHER" id="PTHR46268">
    <property type="entry name" value="STRESS RESPONSE PROTEIN NHAX"/>
    <property type="match status" value="1"/>
</dbReference>
<feature type="compositionally biased region" description="Low complexity" evidence="2">
    <location>
        <begin position="16"/>
        <end position="35"/>
    </location>
</feature>
<dbReference type="Proteomes" id="UP000823858">
    <property type="component" value="Unassembled WGS sequence"/>
</dbReference>
<proteinExistence type="inferred from homology"/>
<reference evidence="4" key="2">
    <citation type="submission" date="2021-04" db="EMBL/GenBank/DDBJ databases">
        <authorList>
            <person name="Gilroy R."/>
        </authorList>
    </citation>
    <scope>NUCLEOTIDE SEQUENCE</scope>
    <source>
        <strain evidence="4">ChiHjej13B12-4958</strain>
    </source>
</reference>
<sequence length="361" mass="38094">MPGSANRSPRVSAALGAPAQGSASRGSSSRGSDSAESSRRSRPLRVLLAWRPDGESDATDDAQRPTSGADTAAFASWLAKTRDILVKPVTVIPRIWPEDVDRKATATSGAARFQEWAAAESSACHAAARDALTAAGVPAEMIDTSDTLLHSHSETTALIEAAEDFDADIIAIGSRYGGHGSPVGRFRAGSTADALLHCSPLPVVTVPRQPTMSKHGVTRVSCAYVDNEQSHQALRKATDLASKWGVPLRLVAFSPTGASMYPTLTPYPDAAEADERWRTQALEILDRGKERALERRPDLQVSTDVGSGPGWAGAMSDVHWKKGELLVVGSSVLGSFNRVFIGPSTNQLLANSPAPVLVSPV</sequence>
<evidence type="ECO:0000256" key="2">
    <source>
        <dbReference type="SAM" id="MobiDB-lite"/>
    </source>
</evidence>
<gene>
    <name evidence="4" type="ORF">H9751_10110</name>
</gene>
<name>A0A9D2TQX9_9CORY</name>
<evidence type="ECO:0000313" key="5">
    <source>
        <dbReference type="Proteomes" id="UP000823858"/>
    </source>
</evidence>
<feature type="region of interest" description="Disordered" evidence="2">
    <location>
        <begin position="1"/>
        <end position="68"/>
    </location>
</feature>
<comment type="similarity">
    <text evidence="1">Belongs to the universal stress protein A family.</text>
</comment>
<comment type="caution">
    <text evidence="4">The sequence shown here is derived from an EMBL/GenBank/DDBJ whole genome shotgun (WGS) entry which is preliminary data.</text>
</comment>
<dbReference type="SUPFAM" id="SSF52402">
    <property type="entry name" value="Adenine nucleotide alpha hydrolases-like"/>
    <property type="match status" value="2"/>
</dbReference>
<dbReference type="Gene3D" id="3.40.50.12370">
    <property type="match status" value="1"/>
</dbReference>
<dbReference type="EMBL" id="DWVP01000023">
    <property type="protein sequence ID" value="HJC85875.1"/>
    <property type="molecule type" value="Genomic_DNA"/>
</dbReference>
<evidence type="ECO:0000259" key="3">
    <source>
        <dbReference type="Pfam" id="PF00582"/>
    </source>
</evidence>
<dbReference type="CDD" id="cd00293">
    <property type="entry name" value="USP-like"/>
    <property type="match status" value="2"/>
</dbReference>
<dbReference type="Pfam" id="PF00582">
    <property type="entry name" value="Usp"/>
    <property type="match status" value="2"/>
</dbReference>
<dbReference type="PANTHER" id="PTHR46268:SF6">
    <property type="entry name" value="UNIVERSAL STRESS PROTEIN UP12"/>
    <property type="match status" value="1"/>
</dbReference>
<evidence type="ECO:0000313" key="4">
    <source>
        <dbReference type="EMBL" id="HJC85875.1"/>
    </source>
</evidence>
<feature type="domain" description="UspA" evidence="3">
    <location>
        <begin position="219"/>
        <end position="359"/>
    </location>
</feature>